<evidence type="ECO:0000313" key="8">
    <source>
        <dbReference type="EMBL" id="OEU10533.1"/>
    </source>
</evidence>
<evidence type="ECO:0000313" key="9">
    <source>
        <dbReference type="Proteomes" id="UP000095751"/>
    </source>
</evidence>
<gene>
    <name evidence="8" type="ORF">FRACYDRAFT_271070</name>
</gene>
<feature type="compositionally biased region" description="Low complexity" evidence="5">
    <location>
        <begin position="24"/>
        <end position="36"/>
    </location>
</feature>
<protein>
    <recommendedName>
        <fullName evidence="7">TLC domain-containing protein</fullName>
    </recommendedName>
</protein>
<keyword evidence="9" id="KW-1185">Reference proteome</keyword>
<evidence type="ECO:0000256" key="1">
    <source>
        <dbReference type="ARBA" id="ARBA00004141"/>
    </source>
</evidence>
<feature type="region of interest" description="Disordered" evidence="5">
    <location>
        <begin position="1"/>
        <end position="42"/>
    </location>
</feature>
<organism evidence="8 9">
    <name type="scientific">Fragilariopsis cylindrus CCMP1102</name>
    <dbReference type="NCBI Taxonomy" id="635003"/>
    <lineage>
        <taxon>Eukaryota</taxon>
        <taxon>Sar</taxon>
        <taxon>Stramenopiles</taxon>
        <taxon>Ochrophyta</taxon>
        <taxon>Bacillariophyta</taxon>
        <taxon>Bacillariophyceae</taxon>
        <taxon>Bacillariophycidae</taxon>
        <taxon>Bacillariales</taxon>
        <taxon>Bacillariaceae</taxon>
        <taxon>Fragilariopsis</taxon>
    </lineage>
</organism>
<name>A0A1E7EYB8_9STRA</name>
<comment type="subcellular location">
    <subcellularLocation>
        <location evidence="1">Membrane</location>
        <topology evidence="1">Multi-pass membrane protein</topology>
    </subcellularLocation>
</comment>
<accession>A0A1E7EYB8</accession>
<feature type="transmembrane region" description="Helical" evidence="6">
    <location>
        <begin position="75"/>
        <end position="92"/>
    </location>
</feature>
<dbReference type="InterPro" id="IPR006634">
    <property type="entry name" value="TLC-dom"/>
</dbReference>
<keyword evidence="2 6" id="KW-0812">Transmembrane</keyword>
<dbReference type="OrthoDB" id="39339at2759"/>
<feature type="compositionally biased region" description="Polar residues" evidence="5">
    <location>
        <begin position="7"/>
        <end position="16"/>
    </location>
</feature>
<dbReference type="AlphaFoldDB" id="A0A1E7EYB8"/>
<keyword evidence="3 6" id="KW-1133">Transmembrane helix</keyword>
<feature type="domain" description="TLC" evidence="7">
    <location>
        <begin position="79"/>
        <end position="262"/>
    </location>
</feature>
<evidence type="ECO:0000256" key="2">
    <source>
        <dbReference type="ARBA" id="ARBA00022692"/>
    </source>
</evidence>
<keyword evidence="4 6" id="KW-0472">Membrane</keyword>
<evidence type="ECO:0000256" key="3">
    <source>
        <dbReference type="ARBA" id="ARBA00022989"/>
    </source>
</evidence>
<evidence type="ECO:0000259" key="7">
    <source>
        <dbReference type="Pfam" id="PF03798"/>
    </source>
</evidence>
<sequence length="282" mass="32299">MAPRQRNMPSSASTKGPSFVVEESSSTSSDDTSTTSALLPSEEKKFLATQKTTKSKPPLTLNITESDIARDNHDWFNVVGLFFVVGACAMNYEFPSGHYTGDYFWVMWTTTLIYFIIDLTWVALIPICVKSPGVIIKHHIVAMLYMTGGPFYPQYRWVMGATLSVELNTWLLIVRRLVYRSCYCSSYRTAPPVITATVSTLFYTTWIVIRCYLYPKLLFIFFDMWMIQIESTGQYIFSELMFIPVHAALCVLNFKWTYDLFKPIIERWMGTGPKSMVVQDGL</sequence>
<feature type="transmembrane region" description="Helical" evidence="6">
    <location>
        <begin position="235"/>
        <end position="254"/>
    </location>
</feature>
<dbReference type="InParanoid" id="A0A1E7EYB8"/>
<dbReference type="GO" id="GO:0016020">
    <property type="term" value="C:membrane"/>
    <property type="evidence" value="ECO:0007669"/>
    <property type="project" value="UniProtKB-SubCell"/>
</dbReference>
<dbReference type="Proteomes" id="UP000095751">
    <property type="component" value="Unassembled WGS sequence"/>
</dbReference>
<dbReference type="KEGG" id="fcy:FRACYDRAFT_271070"/>
<feature type="transmembrane region" description="Helical" evidence="6">
    <location>
        <begin position="190"/>
        <end position="215"/>
    </location>
</feature>
<evidence type="ECO:0000256" key="5">
    <source>
        <dbReference type="SAM" id="MobiDB-lite"/>
    </source>
</evidence>
<evidence type="ECO:0000256" key="4">
    <source>
        <dbReference type="ARBA" id="ARBA00023136"/>
    </source>
</evidence>
<feature type="transmembrane region" description="Helical" evidence="6">
    <location>
        <begin position="134"/>
        <end position="152"/>
    </location>
</feature>
<reference evidence="8 9" key="1">
    <citation type="submission" date="2016-09" db="EMBL/GenBank/DDBJ databases">
        <title>Extensive genetic diversity and differential bi-allelic expression allows diatom success in the polar Southern Ocean.</title>
        <authorList>
            <consortium name="DOE Joint Genome Institute"/>
            <person name="Mock T."/>
            <person name="Otillar R.P."/>
            <person name="Strauss J."/>
            <person name="Dupont C."/>
            <person name="Frickenhaus S."/>
            <person name="Maumus F."/>
            <person name="Mcmullan M."/>
            <person name="Sanges R."/>
            <person name="Schmutz J."/>
            <person name="Toseland A."/>
            <person name="Valas R."/>
            <person name="Veluchamy A."/>
            <person name="Ward B.J."/>
            <person name="Allen A."/>
            <person name="Barry K."/>
            <person name="Falciatore A."/>
            <person name="Ferrante M."/>
            <person name="Fortunato A.E."/>
            <person name="Gloeckner G."/>
            <person name="Gruber A."/>
            <person name="Hipkin R."/>
            <person name="Janech M."/>
            <person name="Kroth P."/>
            <person name="Leese F."/>
            <person name="Lindquist E."/>
            <person name="Lyon B.R."/>
            <person name="Martin J."/>
            <person name="Mayer C."/>
            <person name="Parker M."/>
            <person name="Quesneville H."/>
            <person name="Raymond J."/>
            <person name="Uhlig C."/>
            <person name="Valentin K.U."/>
            <person name="Worden A.Z."/>
            <person name="Armbrust E.V."/>
            <person name="Bowler C."/>
            <person name="Green B."/>
            <person name="Moulton V."/>
            <person name="Van Oosterhout C."/>
            <person name="Grigoriev I."/>
        </authorList>
    </citation>
    <scope>NUCLEOTIDE SEQUENCE [LARGE SCALE GENOMIC DNA]</scope>
    <source>
        <strain evidence="8 9">CCMP1102</strain>
    </source>
</reference>
<proteinExistence type="predicted"/>
<evidence type="ECO:0000256" key="6">
    <source>
        <dbReference type="SAM" id="Phobius"/>
    </source>
</evidence>
<feature type="transmembrane region" description="Helical" evidence="6">
    <location>
        <begin position="104"/>
        <end position="127"/>
    </location>
</feature>
<dbReference type="EMBL" id="KV784371">
    <property type="protein sequence ID" value="OEU10533.1"/>
    <property type="molecule type" value="Genomic_DNA"/>
</dbReference>
<feature type="transmembrane region" description="Helical" evidence="6">
    <location>
        <begin position="158"/>
        <end position="178"/>
    </location>
</feature>
<dbReference type="Pfam" id="PF03798">
    <property type="entry name" value="TRAM_LAG1_CLN8"/>
    <property type="match status" value="1"/>
</dbReference>